<dbReference type="OrthoDB" id="1098789at2759"/>
<name>A0A812B1A2_ACAPH</name>
<accession>A0A812B1A2</accession>
<proteinExistence type="predicted"/>
<dbReference type="Proteomes" id="UP000597762">
    <property type="component" value="Unassembled WGS sequence"/>
</dbReference>
<protein>
    <submittedName>
        <fullName evidence="1">Uncharacterized protein</fullName>
    </submittedName>
</protein>
<gene>
    <name evidence="1" type="ORF">SPHA_8192</name>
</gene>
<reference evidence="1" key="1">
    <citation type="submission" date="2021-01" db="EMBL/GenBank/DDBJ databases">
        <authorList>
            <person name="Li R."/>
            <person name="Bekaert M."/>
        </authorList>
    </citation>
    <scope>NUCLEOTIDE SEQUENCE</scope>
    <source>
        <strain evidence="1">Farmed</strain>
    </source>
</reference>
<organism evidence="1 2">
    <name type="scientific">Acanthosepion pharaonis</name>
    <name type="common">Pharaoh cuttlefish</name>
    <name type="synonym">Sepia pharaonis</name>
    <dbReference type="NCBI Taxonomy" id="158019"/>
    <lineage>
        <taxon>Eukaryota</taxon>
        <taxon>Metazoa</taxon>
        <taxon>Spiralia</taxon>
        <taxon>Lophotrochozoa</taxon>
        <taxon>Mollusca</taxon>
        <taxon>Cephalopoda</taxon>
        <taxon>Coleoidea</taxon>
        <taxon>Decapodiformes</taxon>
        <taxon>Sepiida</taxon>
        <taxon>Sepiina</taxon>
        <taxon>Sepiidae</taxon>
        <taxon>Acanthosepion</taxon>
    </lineage>
</organism>
<keyword evidence="2" id="KW-1185">Reference proteome</keyword>
<sequence>MSAQPPPYARPSHPLLSVILGVGPFDWKPAVDSVLWPSDLSTRASFVSGNWCSNVMAGDHPGLPKIEIATPIQLTDITPIIASMKDSFPGHHHSVQPAATEESSSFPVLNQQHLHLSCDLCQKSRVWIRNVKPRSIEISELSNVPPSGVRKVAIGIIDFWCPSVCSDVAFDPSMSALLIIAKQYSQSLDCSPIGRKLERDYNPVWSIGGLGGRARTTGGHDAVAQERRICFCIRTSVARLTRNCLCTGA</sequence>
<dbReference type="EMBL" id="CAHIKZ030000264">
    <property type="protein sequence ID" value="CAE1164832.1"/>
    <property type="molecule type" value="Genomic_DNA"/>
</dbReference>
<evidence type="ECO:0000313" key="2">
    <source>
        <dbReference type="Proteomes" id="UP000597762"/>
    </source>
</evidence>
<comment type="caution">
    <text evidence="1">The sequence shown here is derived from an EMBL/GenBank/DDBJ whole genome shotgun (WGS) entry which is preliminary data.</text>
</comment>
<dbReference type="AlphaFoldDB" id="A0A812B1A2"/>
<evidence type="ECO:0000313" key="1">
    <source>
        <dbReference type="EMBL" id="CAE1164832.1"/>
    </source>
</evidence>